<evidence type="ECO:0000256" key="8">
    <source>
        <dbReference type="ARBA" id="ARBA00023136"/>
    </source>
</evidence>
<gene>
    <name evidence="10" type="ORF">BHU61_10925</name>
</gene>
<dbReference type="InterPro" id="IPR018449">
    <property type="entry name" value="NIL_domain"/>
</dbReference>
<dbReference type="SMART" id="SM00382">
    <property type="entry name" value="AAA"/>
    <property type="match status" value="1"/>
</dbReference>
<dbReference type="Gene3D" id="3.40.50.300">
    <property type="entry name" value="P-loop containing nucleotide triphosphate hydrolases"/>
    <property type="match status" value="1"/>
</dbReference>
<dbReference type="AlphaFoldDB" id="A0A327ZP00"/>
<keyword evidence="11" id="KW-1185">Reference proteome</keyword>
<evidence type="ECO:0000256" key="7">
    <source>
        <dbReference type="ARBA" id="ARBA00022970"/>
    </source>
</evidence>
<dbReference type="FunFam" id="3.40.50.300:FF:000056">
    <property type="entry name" value="Cell division ATP-binding protein FtsE"/>
    <property type="match status" value="1"/>
</dbReference>
<dbReference type="InterPro" id="IPR017871">
    <property type="entry name" value="ABC_transporter-like_CS"/>
</dbReference>
<dbReference type="InterPro" id="IPR045865">
    <property type="entry name" value="ACT-like_dom_sf"/>
</dbReference>
<dbReference type="Gene3D" id="3.30.70.260">
    <property type="match status" value="1"/>
</dbReference>
<dbReference type="GO" id="GO:0005886">
    <property type="term" value="C:plasma membrane"/>
    <property type="evidence" value="ECO:0007669"/>
    <property type="project" value="UniProtKB-ARBA"/>
</dbReference>
<dbReference type="InterPro" id="IPR050086">
    <property type="entry name" value="MetN_ABC_transporter-like"/>
</dbReference>
<dbReference type="Pfam" id="PF09383">
    <property type="entry name" value="NIL"/>
    <property type="match status" value="1"/>
</dbReference>
<dbReference type="SUPFAM" id="SSF52540">
    <property type="entry name" value="P-loop containing nucleoside triphosphate hydrolases"/>
    <property type="match status" value="1"/>
</dbReference>
<feature type="domain" description="ABC transporter" evidence="9">
    <location>
        <begin position="1"/>
        <end position="240"/>
    </location>
</feature>
<reference evidence="10 11" key="1">
    <citation type="journal article" date="2018" name="Front. Microbiol.">
        <title>Description and Comparative Genomics of Macrococcus caseolyticus subsp. hominis subsp. nov., Macrococcus goetzii sp. nov., Macrococcus epidermidis sp. nov., and Macrococcus bohemicus sp. nov., Novel Macrococci From Human Clinical Material With Virulence Potential and Suspected Uptake of Foreign DNA by Natural Transformation.</title>
        <authorList>
            <person name="Maslanova I."/>
            <person name="Wertheimer Z."/>
            <person name="Sedlacek I."/>
            <person name="Svec P."/>
            <person name="Indrakova A."/>
            <person name="Kovarovic V."/>
            <person name="Schumann P."/>
            <person name="Sproer C."/>
            <person name="Kralova S."/>
            <person name="Sedo O."/>
            <person name="Kristofova L."/>
            <person name="Vrbovska V."/>
            <person name="Fuzik T."/>
            <person name="Petras P."/>
            <person name="Zdrahal Z."/>
            <person name="Ruzickova V."/>
            <person name="Doskar J."/>
            <person name="Pantucek R."/>
        </authorList>
    </citation>
    <scope>NUCLEOTIDE SEQUENCE [LARGE SCALE GENOMIC DNA]</scope>
    <source>
        <strain evidence="10 11">01/688</strain>
    </source>
</reference>
<sequence length="334" mass="37752">MQFIDVNKTYRRNGKTTQALKDIYLTIPTGKIFGLIGYSGAGKSTLLRTINLLERPTSGQVLVNDVDITTLNKQKLQKERLNIGMIFQQFNLIQSKTVAENIAFSLKAAHFPKKQYDARITELLNLVGLTHRRDSYPRELSGGQKQRVGIARALANDPEILLCDEATSALDPETTKSILNLIRDINQKLGITVVVITHEMDVIKEICDEVAVMDNGEIVEHADVFTVFSNPQSDLTRHFVNDIYHLELPDQYTKLNDEHKEIITVKFIGDSAESAFINNLYKKFNCDISIIQGRIEYIQNQPIGILTFEVTGDIQERIAINEYIKKSNGIERVA</sequence>
<evidence type="ECO:0000256" key="2">
    <source>
        <dbReference type="ARBA" id="ARBA00022448"/>
    </source>
</evidence>
<keyword evidence="4" id="KW-0547">Nucleotide-binding</keyword>
<dbReference type="SMART" id="SM00930">
    <property type="entry name" value="NIL"/>
    <property type="match status" value="1"/>
</dbReference>
<evidence type="ECO:0000256" key="5">
    <source>
        <dbReference type="ARBA" id="ARBA00022840"/>
    </source>
</evidence>
<evidence type="ECO:0000256" key="4">
    <source>
        <dbReference type="ARBA" id="ARBA00022741"/>
    </source>
</evidence>
<keyword evidence="2" id="KW-0813">Transport</keyword>
<organism evidence="10 11">
    <name type="scientific">Macrococcus epidermidis</name>
    <dbReference type="NCBI Taxonomy" id="1902580"/>
    <lineage>
        <taxon>Bacteria</taxon>
        <taxon>Bacillati</taxon>
        <taxon>Bacillota</taxon>
        <taxon>Bacilli</taxon>
        <taxon>Bacillales</taxon>
        <taxon>Staphylococcaceae</taxon>
        <taxon>Macrococcus</taxon>
    </lineage>
</organism>
<dbReference type="GO" id="GO:0006865">
    <property type="term" value="P:amino acid transport"/>
    <property type="evidence" value="ECO:0007669"/>
    <property type="project" value="UniProtKB-KW"/>
</dbReference>
<dbReference type="InterPro" id="IPR027417">
    <property type="entry name" value="P-loop_NTPase"/>
</dbReference>
<evidence type="ECO:0000256" key="1">
    <source>
        <dbReference type="ARBA" id="ARBA00005417"/>
    </source>
</evidence>
<dbReference type="PROSITE" id="PS50893">
    <property type="entry name" value="ABC_TRANSPORTER_2"/>
    <property type="match status" value="1"/>
</dbReference>
<dbReference type="InterPro" id="IPR003439">
    <property type="entry name" value="ABC_transporter-like_ATP-bd"/>
</dbReference>
<dbReference type="GO" id="GO:0005524">
    <property type="term" value="F:ATP binding"/>
    <property type="evidence" value="ECO:0007669"/>
    <property type="project" value="UniProtKB-KW"/>
</dbReference>
<keyword evidence="3" id="KW-1003">Cell membrane</keyword>
<dbReference type="SUPFAM" id="SSF55021">
    <property type="entry name" value="ACT-like"/>
    <property type="match status" value="1"/>
</dbReference>
<dbReference type="PROSITE" id="PS00211">
    <property type="entry name" value="ABC_TRANSPORTER_1"/>
    <property type="match status" value="1"/>
</dbReference>
<dbReference type="PANTHER" id="PTHR43166:SF30">
    <property type="entry name" value="METHIONINE IMPORT ATP-BINDING PROTEIN METN"/>
    <property type="match status" value="1"/>
</dbReference>
<dbReference type="InterPro" id="IPR003593">
    <property type="entry name" value="AAA+_ATPase"/>
</dbReference>
<keyword evidence="5 10" id="KW-0067">ATP-binding</keyword>
<dbReference type="Pfam" id="PF00005">
    <property type="entry name" value="ABC_tran"/>
    <property type="match status" value="1"/>
</dbReference>
<keyword evidence="8" id="KW-0472">Membrane</keyword>
<evidence type="ECO:0000313" key="10">
    <source>
        <dbReference type="EMBL" id="RAK44083.1"/>
    </source>
</evidence>
<dbReference type="PANTHER" id="PTHR43166">
    <property type="entry name" value="AMINO ACID IMPORT ATP-BINDING PROTEIN"/>
    <property type="match status" value="1"/>
</dbReference>
<keyword evidence="6" id="KW-1278">Translocase</keyword>
<protein>
    <submittedName>
        <fullName evidence="10">Methionine ABC transporter ATP-binding protein</fullName>
    </submittedName>
</protein>
<proteinExistence type="inferred from homology"/>
<evidence type="ECO:0000313" key="11">
    <source>
        <dbReference type="Proteomes" id="UP000249808"/>
    </source>
</evidence>
<dbReference type="Proteomes" id="UP000249808">
    <property type="component" value="Unassembled WGS sequence"/>
</dbReference>
<comment type="similarity">
    <text evidence="1">Belongs to the ABC transporter superfamily.</text>
</comment>
<evidence type="ECO:0000256" key="3">
    <source>
        <dbReference type="ARBA" id="ARBA00022475"/>
    </source>
</evidence>
<evidence type="ECO:0000256" key="6">
    <source>
        <dbReference type="ARBA" id="ARBA00022967"/>
    </source>
</evidence>
<dbReference type="GO" id="GO:0016887">
    <property type="term" value="F:ATP hydrolysis activity"/>
    <property type="evidence" value="ECO:0007669"/>
    <property type="project" value="InterPro"/>
</dbReference>
<accession>A0A327ZP00</accession>
<keyword evidence="7" id="KW-0029">Amino-acid transport</keyword>
<dbReference type="CDD" id="cd03258">
    <property type="entry name" value="ABC_MetN_methionine_transporter"/>
    <property type="match status" value="1"/>
</dbReference>
<dbReference type="InterPro" id="IPR041701">
    <property type="entry name" value="MetN_ABC"/>
</dbReference>
<dbReference type="EMBL" id="PZJH01000006">
    <property type="protein sequence ID" value="RAK44083.1"/>
    <property type="molecule type" value="Genomic_DNA"/>
</dbReference>
<name>A0A327ZP00_9STAP</name>
<evidence type="ECO:0000259" key="9">
    <source>
        <dbReference type="PROSITE" id="PS50893"/>
    </source>
</evidence>
<comment type="caution">
    <text evidence="10">The sequence shown here is derived from an EMBL/GenBank/DDBJ whole genome shotgun (WGS) entry which is preliminary data.</text>
</comment>